<organism evidence="3">
    <name type="scientific">Arabidopsis lyrata subsp. lyrata</name>
    <name type="common">Lyre-leaved rock-cress</name>
    <dbReference type="NCBI Taxonomy" id="81972"/>
    <lineage>
        <taxon>Eukaryota</taxon>
        <taxon>Viridiplantae</taxon>
        <taxon>Streptophyta</taxon>
        <taxon>Embryophyta</taxon>
        <taxon>Tracheophyta</taxon>
        <taxon>Spermatophyta</taxon>
        <taxon>Magnoliopsida</taxon>
        <taxon>eudicotyledons</taxon>
        <taxon>Gunneridae</taxon>
        <taxon>Pentapetalae</taxon>
        <taxon>rosids</taxon>
        <taxon>malvids</taxon>
        <taxon>Brassicales</taxon>
        <taxon>Brassicaceae</taxon>
        <taxon>Camelineae</taxon>
        <taxon>Arabidopsis</taxon>
    </lineage>
</organism>
<feature type="compositionally biased region" description="Acidic residues" evidence="1">
    <location>
        <begin position="18"/>
        <end position="49"/>
    </location>
</feature>
<feature type="region of interest" description="Disordered" evidence="1">
    <location>
        <begin position="1"/>
        <end position="49"/>
    </location>
</feature>
<keyword evidence="3" id="KW-1185">Reference proteome</keyword>
<dbReference type="STRING" id="81972.D7MCW4"/>
<protein>
    <submittedName>
        <fullName evidence="2">Uncharacterized protein</fullName>
    </submittedName>
</protein>
<sequence length="184" mass="21018">MKNILEENPVEEHVLPTDGEESSNEPSDSDGSVEEEEYLHDLEDDDDDVNDMDYEEVAVEEANHVDLEDDDDDFNLDIYSPRPNEEVAEEDILLLRIEETVEVLEKFSQLRQQGFTRSDYVDQLKDDLASLYVYNRFLITTLVEDGLVIGDGHACLIALTLQYMVGCFMIQNIGSLFDVMTLDP</sequence>
<dbReference type="eggNOG" id="KOG1122">
    <property type="taxonomic scope" value="Eukaryota"/>
</dbReference>
<evidence type="ECO:0000256" key="1">
    <source>
        <dbReference type="SAM" id="MobiDB-lite"/>
    </source>
</evidence>
<proteinExistence type="predicted"/>
<dbReference type="AlphaFoldDB" id="D7MCW4"/>
<name>D7MCW4_ARALL</name>
<gene>
    <name evidence="2" type="ORF">ARALYDRAFT_354934</name>
</gene>
<evidence type="ECO:0000313" key="2">
    <source>
        <dbReference type="EMBL" id="EFH44267.1"/>
    </source>
</evidence>
<dbReference type="Proteomes" id="UP000008694">
    <property type="component" value="Unassembled WGS sequence"/>
</dbReference>
<dbReference type="HOGENOM" id="CLU_1470144_0_0_1"/>
<evidence type="ECO:0000313" key="3">
    <source>
        <dbReference type="Proteomes" id="UP000008694"/>
    </source>
</evidence>
<dbReference type="Gramene" id="fgenesh1_pg.C_scaffold_7002107">
    <property type="protein sequence ID" value="fgenesh1_pg.C_scaffold_7002107"/>
    <property type="gene ID" value="fgenesh1_pg.C_scaffold_7002107"/>
</dbReference>
<dbReference type="KEGG" id="aly:9306142"/>
<accession>D7MCW4</accession>
<dbReference type="OrthoDB" id="10646732at2759"/>
<reference evidence="3" key="1">
    <citation type="journal article" date="2011" name="Nat. Genet.">
        <title>The Arabidopsis lyrata genome sequence and the basis of rapid genome size change.</title>
        <authorList>
            <person name="Hu T.T."/>
            <person name="Pattyn P."/>
            <person name="Bakker E.G."/>
            <person name="Cao J."/>
            <person name="Cheng J.-F."/>
            <person name="Clark R.M."/>
            <person name="Fahlgren N."/>
            <person name="Fawcett J.A."/>
            <person name="Grimwood J."/>
            <person name="Gundlach H."/>
            <person name="Haberer G."/>
            <person name="Hollister J.D."/>
            <person name="Ossowski S."/>
            <person name="Ottilar R.P."/>
            <person name="Salamov A.A."/>
            <person name="Schneeberger K."/>
            <person name="Spannagl M."/>
            <person name="Wang X."/>
            <person name="Yang L."/>
            <person name="Nasrallah M.E."/>
            <person name="Bergelson J."/>
            <person name="Carrington J.C."/>
            <person name="Gaut B.S."/>
            <person name="Schmutz J."/>
            <person name="Mayer K.F.X."/>
            <person name="Van de Peer Y."/>
            <person name="Grigoriev I.V."/>
            <person name="Nordborg M."/>
            <person name="Weigel D."/>
            <person name="Guo Y.-L."/>
        </authorList>
    </citation>
    <scope>NUCLEOTIDE SEQUENCE [LARGE SCALE GENOMIC DNA]</scope>
    <source>
        <strain evidence="3">cv. MN47</strain>
    </source>
</reference>
<dbReference type="EMBL" id="GL348719">
    <property type="protein sequence ID" value="EFH44267.1"/>
    <property type="molecule type" value="Genomic_DNA"/>
</dbReference>